<name>A0A0C2WD78_AMAMK</name>
<keyword evidence="3" id="KW-1185">Reference proteome</keyword>
<dbReference type="InParanoid" id="A0A0C2WD78"/>
<gene>
    <name evidence="2" type="ORF">M378DRAFT_1013201</name>
</gene>
<dbReference type="AlphaFoldDB" id="A0A0C2WD78"/>
<accession>A0A0C2WD78</accession>
<sequence>MLDERYQVKNATEEKEPPVLANVQKALATGYYMHVAVRGKGGNYVRLKEVDKHPLRLHPACVLKNAAPKWIMYGELMRSRDLVVRTVTEVSPKMLLQIAPEYFDPESFSDEVIKEALMTALAEIDEEMSSS</sequence>
<dbReference type="Pfam" id="PF07717">
    <property type="entry name" value="OB_NTP_bind"/>
    <property type="match status" value="1"/>
</dbReference>
<dbReference type="Proteomes" id="UP000054549">
    <property type="component" value="Unassembled WGS sequence"/>
</dbReference>
<evidence type="ECO:0000313" key="2">
    <source>
        <dbReference type="EMBL" id="KIL59307.1"/>
    </source>
</evidence>
<protein>
    <recommendedName>
        <fullName evidence="1">DEAD-box helicase OB fold domain-containing protein</fullName>
    </recommendedName>
</protein>
<dbReference type="STRING" id="946122.A0A0C2WD78"/>
<organism evidence="2 3">
    <name type="scientific">Amanita muscaria (strain Koide BX008)</name>
    <dbReference type="NCBI Taxonomy" id="946122"/>
    <lineage>
        <taxon>Eukaryota</taxon>
        <taxon>Fungi</taxon>
        <taxon>Dikarya</taxon>
        <taxon>Basidiomycota</taxon>
        <taxon>Agaricomycotina</taxon>
        <taxon>Agaricomycetes</taxon>
        <taxon>Agaricomycetidae</taxon>
        <taxon>Agaricales</taxon>
        <taxon>Pluteineae</taxon>
        <taxon>Amanitaceae</taxon>
        <taxon>Amanita</taxon>
    </lineage>
</organism>
<reference evidence="2 3" key="1">
    <citation type="submission" date="2014-04" db="EMBL/GenBank/DDBJ databases">
        <title>Evolutionary Origins and Diversification of the Mycorrhizal Mutualists.</title>
        <authorList>
            <consortium name="DOE Joint Genome Institute"/>
            <consortium name="Mycorrhizal Genomics Consortium"/>
            <person name="Kohler A."/>
            <person name="Kuo A."/>
            <person name="Nagy L.G."/>
            <person name="Floudas D."/>
            <person name="Copeland A."/>
            <person name="Barry K.W."/>
            <person name="Cichocki N."/>
            <person name="Veneault-Fourrey C."/>
            <person name="LaButti K."/>
            <person name="Lindquist E.A."/>
            <person name="Lipzen A."/>
            <person name="Lundell T."/>
            <person name="Morin E."/>
            <person name="Murat C."/>
            <person name="Riley R."/>
            <person name="Ohm R."/>
            <person name="Sun H."/>
            <person name="Tunlid A."/>
            <person name="Henrissat B."/>
            <person name="Grigoriev I.V."/>
            <person name="Hibbett D.S."/>
            <person name="Martin F."/>
        </authorList>
    </citation>
    <scope>NUCLEOTIDE SEQUENCE [LARGE SCALE GENOMIC DNA]</scope>
    <source>
        <strain evidence="2 3">Koide BX008</strain>
    </source>
</reference>
<evidence type="ECO:0000313" key="3">
    <source>
        <dbReference type="Proteomes" id="UP000054549"/>
    </source>
</evidence>
<dbReference type="HOGENOM" id="CLU_001832_8_1_1"/>
<dbReference type="InterPro" id="IPR011709">
    <property type="entry name" value="DEAD-box_helicase_OB_fold"/>
</dbReference>
<evidence type="ECO:0000259" key="1">
    <source>
        <dbReference type="Pfam" id="PF07717"/>
    </source>
</evidence>
<dbReference type="OrthoDB" id="10253254at2759"/>
<dbReference type="EMBL" id="KN818318">
    <property type="protein sequence ID" value="KIL59307.1"/>
    <property type="molecule type" value="Genomic_DNA"/>
</dbReference>
<feature type="domain" description="DEAD-box helicase OB fold" evidence="1">
    <location>
        <begin position="23"/>
        <end position="102"/>
    </location>
</feature>
<proteinExistence type="predicted"/>